<keyword evidence="3" id="KW-0648">Protein biosynthesis</keyword>
<evidence type="ECO:0000313" key="4">
    <source>
        <dbReference type="EMBL" id="KAF2278762.1"/>
    </source>
</evidence>
<name>A0A6A6JQE2_WESOR</name>
<dbReference type="PANTHER" id="PTHR10938">
    <property type="entry name" value="TRANSLATION INITIATION FACTOR IF-3"/>
    <property type="match status" value="1"/>
</dbReference>
<dbReference type="OrthoDB" id="21573at2759"/>
<dbReference type="GO" id="GO:0003743">
    <property type="term" value="F:translation initiation factor activity"/>
    <property type="evidence" value="ECO:0007669"/>
    <property type="project" value="UniProtKB-KW"/>
</dbReference>
<dbReference type="InterPro" id="IPR001288">
    <property type="entry name" value="Translation_initiation_fac_3"/>
</dbReference>
<dbReference type="Gene3D" id="3.30.110.10">
    <property type="entry name" value="Translation initiation factor 3 (IF-3), C-terminal domain"/>
    <property type="match status" value="1"/>
</dbReference>
<gene>
    <name evidence="4" type="ORF">EI97DRAFT_431011</name>
</gene>
<organism evidence="4 5">
    <name type="scientific">Westerdykella ornata</name>
    <dbReference type="NCBI Taxonomy" id="318751"/>
    <lineage>
        <taxon>Eukaryota</taxon>
        <taxon>Fungi</taxon>
        <taxon>Dikarya</taxon>
        <taxon>Ascomycota</taxon>
        <taxon>Pezizomycotina</taxon>
        <taxon>Dothideomycetes</taxon>
        <taxon>Pleosporomycetidae</taxon>
        <taxon>Pleosporales</taxon>
        <taxon>Sporormiaceae</taxon>
        <taxon>Westerdykella</taxon>
    </lineage>
</organism>
<keyword evidence="2" id="KW-0396">Initiation factor</keyword>
<proteinExistence type="inferred from homology"/>
<sequence length="265" mass="29805">MPPFHISSTSRALYRVFIAPTLHQSPPSCILSIIRPHLHPRTATLSQPLTVTRSKHYKKKDTERHALTDHYVLDNAIQASHINLVDANGVFHAYMPFDEARRSYNRTTHYLMQVSPGEVDIFGRSDPENPPVCKVVSKIDLRLQHEKKLEIERREARGVGKGPAPKSLELNWAIAPGDLGHRLEKMKQFLREGRKVEVLLGPKRRGRVASEKECSDVLKRVREALAECKGSTEAKEPQGVVGGVMTLVFEGKKLEKAEKTEKNAG</sequence>
<evidence type="ECO:0000313" key="5">
    <source>
        <dbReference type="Proteomes" id="UP000800097"/>
    </source>
</evidence>
<evidence type="ECO:0000256" key="1">
    <source>
        <dbReference type="ARBA" id="ARBA00005439"/>
    </source>
</evidence>
<dbReference type="InterPro" id="IPR036787">
    <property type="entry name" value="T_IF-3_N_sf"/>
</dbReference>
<dbReference type="GO" id="GO:0043022">
    <property type="term" value="F:ribosome binding"/>
    <property type="evidence" value="ECO:0007669"/>
    <property type="project" value="TreeGrafter"/>
</dbReference>
<dbReference type="Proteomes" id="UP000800097">
    <property type="component" value="Unassembled WGS sequence"/>
</dbReference>
<evidence type="ECO:0000256" key="2">
    <source>
        <dbReference type="ARBA" id="ARBA00022540"/>
    </source>
</evidence>
<reference evidence="4" key="1">
    <citation type="journal article" date="2020" name="Stud. Mycol.">
        <title>101 Dothideomycetes genomes: a test case for predicting lifestyles and emergence of pathogens.</title>
        <authorList>
            <person name="Haridas S."/>
            <person name="Albert R."/>
            <person name="Binder M."/>
            <person name="Bloem J."/>
            <person name="Labutti K."/>
            <person name="Salamov A."/>
            <person name="Andreopoulos B."/>
            <person name="Baker S."/>
            <person name="Barry K."/>
            <person name="Bills G."/>
            <person name="Bluhm B."/>
            <person name="Cannon C."/>
            <person name="Castanera R."/>
            <person name="Culley D."/>
            <person name="Daum C."/>
            <person name="Ezra D."/>
            <person name="Gonzalez J."/>
            <person name="Henrissat B."/>
            <person name="Kuo A."/>
            <person name="Liang C."/>
            <person name="Lipzen A."/>
            <person name="Lutzoni F."/>
            <person name="Magnuson J."/>
            <person name="Mondo S."/>
            <person name="Nolan M."/>
            <person name="Ohm R."/>
            <person name="Pangilinan J."/>
            <person name="Park H.-J."/>
            <person name="Ramirez L."/>
            <person name="Alfaro M."/>
            <person name="Sun H."/>
            <person name="Tritt A."/>
            <person name="Yoshinaga Y."/>
            <person name="Zwiers L.-H."/>
            <person name="Turgeon B."/>
            <person name="Goodwin S."/>
            <person name="Spatafora J."/>
            <person name="Crous P."/>
            <person name="Grigoriev I."/>
        </authorList>
    </citation>
    <scope>NUCLEOTIDE SEQUENCE</scope>
    <source>
        <strain evidence="4">CBS 379.55</strain>
    </source>
</reference>
<dbReference type="RefSeq" id="XP_033656301.1">
    <property type="nucleotide sequence ID" value="XM_033797831.1"/>
</dbReference>
<evidence type="ECO:0000256" key="3">
    <source>
        <dbReference type="ARBA" id="ARBA00022917"/>
    </source>
</evidence>
<keyword evidence="5" id="KW-1185">Reference proteome</keyword>
<dbReference type="SUPFAM" id="SSF55200">
    <property type="entry name" value="Translation initiation factor IF3, C-terminal domain"/>
    <property type="match status" value="1"/>
</dbReference>
<dbReference type="GeneID" id="54551006"/>
<dbReference type="AlphaFoldDB" id="A0A6A6JQE2"/>
<dbReference type="PANTHER" id="PTHR10938:SF0">
    <property type="entry name" value="TRANSLATION INITIATION FACTOR IF-3, MITOCHONDRIAL"/>
    <property type="match status" value="1"/>
</dbReference>
<dbReference type="GO" id="GO:0070124">
    <property type="term" value="P:mitochondrial translational initiation"/>
    <property type="evidence" value="ECO:0007669"/>
    <property type="project" value="TreeGrafter"/>
</dbReference>
<accession>A0A6A6JQE2</accession>
<dbReference type="Gene3D" id="3.10.20.80">
    <property type="entry name" value="Translation initiation factor 3 (IF-3), N-terminal domain"/>
    <property type="match status" value="1"/>
</dbReference>
<comment type="similarity">
    <text evidence="1">Belongs to the IF-3 family.</text>
</comment>
<dbReference type="GO" id="GO:0032790">
    <property type="term" value="P:ribosome disassembly"/>
    <property type="evidence" value="ECO:0007669"/>
    <property type="project" value="TreeGrafter"/>
</dbReference>
<protein>
    <submittedName>
        <fullName evidence="4">Uncharacterized protein</fullName>
    </submittedName>
</protein>
<dbReference type="GO" id="GO:0005739">
    <property type="term" value="C:mitochondrion"/>
    <property type="evidence" value="ECO:0007669"/>
    <property type="project" value="TreeGrafter"/>
</dbReference>
<dbReference type="EMBL" id="ML986487">
    <property type="protein sequence ID" value="KAF2278762.1"/>
    <property type="molecule type" value="Genomic_DNA"/>
</dbReference>
<dbReference type="InterPro" id="IPR036788">
    <property type="entry name" value="T_IF-3_C_sf"/>
</dbReference>